<protein>
    <submittedName>
        <fullName evidence="6">Collagenase</fullName>
    </submittedName>
</protein>
<feature type="chain" id="PRO_5040426756" evidence="4">
    <location>
        <begin position="24"/>
        <end position="263"/>
    </location>
</feature>
<dbReference type="FunFam" id="2.40.10.10:FF:000068">
    <property type="entry name" value="transmembrane protease serine 2"/>
    <property type="match status" value="1"/>
</dbReference>
<dbReference type="InterPro" id="IPR043504">
    <property type="entry name" value="Peptidase_S1_PA_chymotrypsin"/>
</dbReference>
<dbReference type="AlphaFoldDB" id="A0A9Q0S0M4"/>
<dbReference type="PRINTS" id="PR00722">
    <property type="entry name" value="CHYMOTRYPSIN"/>
</dbReference>
<reference evidence="6" key="1">
    <citation type="submission" date="2022-07" db="EMBL/GenBank/DDBJ databases">
        <authorList>
            <person name="Trinca V."/>
            <person name="Uliana J.V.C."/>
            <person name="Torres T.T."/>
            <person name="Ward R.J."/>
            <person name="Monesi N."/>
        </authorList>
    </citation>
    <scope>NUCLEOTIDE SEQUENCE</scope>
    <source>
        <strain evidence="6">HSMRA1968</strain>
        <tissue evidence="6">Whole embryos</tissue>
    </source>
</reference>
<dbReference type="SUPFAM" id="SSF50494">
    <property type="entry name" value="Trypsin-like serine proteases"/>
    <property type="match status" value="1"/>
</dbReference>
<keyword evidence="4" id="KW-0732">Signal</keyword>
<dbReference type="InterPro" id="IPR051487">
    <property type="entry name" value="Ser/Thr_Proteases_Immune/Dev"/>
</dbReference>
<dbReference type="CDD" id="cd00190">
    <property type="entry name" value="Tryp_SPc"/>
    <property type="match status" value="1"/>
</dbReference>
<evidence type="ECO:0000256" key="2">
    <source>
        <dbReference type="ARBA" id="ARBA00023180"/>
    </source>
</evidence>
<keyword evidence="2" id="KW-0325">Glycoprotein</keyword>
<evidence type="ECO:0000256" key="3">
    <source>
        <dbReference type="ARBA" id="ARBA00024195"/>
    </source>
</evidence>
<dbReference type="InterPro" id="IPR001314">
    <property type="entry name" value="Peptidase_S1A"/>
</dbReference>
<evidence type="ECO:0000256" key="1">
    <source>
        <dbReference type="ARBA" id="ARBA00023157"/>
    </source>
</evidence>
<evidence type="ECO:0000313" key="7">
    <source>
        <dbReference type="Proteomes" id="UP001151699"/>
    </source>
</evidence>
<dbReference type="Proteomes" id="UP001151699">
    <property type="component" value="Chromosome B"/>
</dbReference>
<dbReference type="GO" id="GO:0004252">
    <property type="term" value="F:serine-type endopeptidase activity"/>
    <property type="evidence" value="ECO:0007669"/>
    <property type="project" value="InterPro"/>
</dbReference>
<dbReference type="OrthoDB" id="5565075at2759"/>
<evidence type="ECO:0000313" key="6">
    <source>
        <dbReference type="EMBL" id="KAJ6641142.1"/>
    </source>
</evidence>
<proteinExistence type="inferred from homology"/>
<gene>
    <name evidence="6" type="primary">COGS_6</name>
    <name evidence="6" type="ORF">Bhyg_06077</name>
</gene>
<keyword evidence="1" id="KW-1015">Disulfide bond</keyword>
<organism evidence="6 7">
    <name type="scientific">Pseudolycoriella hygida</name>
    <dbReference type="NCBI Taxonomy" id="35572"/>
    <lineage>
        <taxon>Eukaryota</taxon>
        <taxon>Metazoa</taxon>
        <taxon>Ecdysozoa</taxon>
        <taxon>Arthropoda</taxon>
        <taxon>Hexapoda</taxon>
        <taxon>Insecta</taxon>
        <taxon>Pterygota</taxon>
        <taxon>Neoptera</taxon>
        <taxon>Endopterygota</taxon>
        <taxon>Diptera</taxon>
        <taxon>Nematocera</taxon>
        <taxon>Sciaroidea</taxon>
        <taxon>Sciaridae</taxon>
        <taxon>Pseudolycoriella</taxon>
    </lineage>
</organism>
<accession>A0A9Q0S0M4</accession>
<dbReference type="Gene3D" id="2.40.10.10">
    <property type="entry name" value="Trypsin-like serine proteases"/>
    <property type="match status" value="1"/>
</dbReference>
<dbReference type="PROSITE" id="PS50240">
    <property type="entry name" value="TRYPSIN_DOM"/>
    <property type="match status" value="1"/>
</dbReference>
<comment type="caution">
    <text evidence="6">The sequence shown here is derived from an EMBL/GenBank/DDBJ whole genome shotgun (WGS) entry which is preliminary data.</text>
</comment>
<dbReference type="PANTHER" id="PTHR24256">
    <property type="entry name" value="TRYPTASE-RELATED"/>
    <property type="match status" value="1"/>
</dbReference>
<evidence type="ECO:0000256" key="4">
    <source>
        <dbReference type="SAM" id="SignalP"/>
    </source>
</evidence>
<name>A0A9Q0S0M4_9DIPT</name>
<sequence length="263" mass="29303">MASSSFLTIQILVILVILFQGDALPQSRIINGNPATKYQFPWHVLLNSTRSDNTNKYCGGSLIAPNFVLTAASCIQNATNIKVSTGIISFYNATETQNATLYRLHNEYDSAKGLNDIAIIKLDKNFTYHDTVRPITLPGKSQVNNTFVYQQTYFSGFGMTNQSDNHMSNILQYSSNVIISNDFCRKSLDRDNVPLCAVSYESSVCYGDQGGALVAYISSRWHQIGLLFHINQNGCYSGSPHVYTKVTDHLGWIAYLTGLNFDY</sequence>
<comment type="similarity">
    <text evidence="3">Belongs to the peptidase S1 family. CLIP subfamily.</text>
</comment>
<evidence type="ECO:0000259" key="5">
    <source>
        <dbReference type="PROSITE" id="PS50240"/>
    </source>
</evidence>
<dbReference type="EMBL" id="WJQU01000002">
    <property type="protein sequence ID" value="KAJ6641142.1"/>
    <property type="molecule type" value="Genomic_DNA"/>
</dbReference>
<feature type="domain" description="Peptidase S1" evidence="5">
    <location>
        <begin position="29"/>
        <end position="258"/>
    </location>
</feature>
<dbReference type="InterPro" id="IPR009003">
    <property type="entry name" value="Peptidase_S1_PA"/>
</dbReference>
<dbReference type="InterPro" id="IPR001254">
    <property type="entry name" value="Trypsin_dom"/>
</dbReference>
<feature type="signal peptide" evidence="4">
    <location>
        <begin position="1"/>
        <end position="23"/>
    </location>
</feature>
<dbReference type="Pfam" id="PF00089">
    <property type="entry name" value="Trypsin"/>
    <property type="match status" value="1"/>
</dbReference>
<dbReference type="SMART" id="SM00020">
    <property type="entry name" value="Tryp_SPc"/>
    <property type="match status" value="1"/>
</dbReference>
<keyword evidence="7" id="KW-1185">Reference proteome</keyword>
<dbReference type="GO" id="GO:0006508">
    <property type="term" value="P:proteolysis"/>
    <property type="evidence" value="ECO:0007669"/>
    <property type="project" value="InterPro"/>
</dbReference>